<dbReference type="PANTHER" id="PTHR13812:SF19">
    <property type="entry name" value="KETIMINE REDUCTASE MU-CRYSTALLIN"/>
    <property type="match status" value="1"/>
</dbReference>
<dbReference type="PANTHER" id="PTHR13812">
    <property type="entry name" value="KETIMINE REDUCTASE MU-CRYSTALLIN"/>
    <property type="match status" value="1"/>
</dbReference>
<dbReference type="Gene3D" id="3.30.1780.10">
    <property type="entry name" value="ornithine cyclodeaminase, domain 1"/>
    <property type="match status" value="1"/>
</dbReference>
<reference evidence="2" key="1">
    <citation type="submission" date="2016-10" db="EMBL/GenBank/DDBJ databases">
        <authorList>
            <person name="Varghese N."/>
            <person name="Submissions S."/>
        </authorList>
    </citation>
    <scope>NUCLEOTIDE SEQUENCE [LARGE SCALE GENOMIC DNA]</scope>
    <source>
        <strain evidence="2">CGMCC 1.10657</strain>
    </source>
</reference>
<sequence length="330" mass="34932">MPTIKILTETELRQAVPLDLDAIECVEEAFRSLVTDKVVMPPILSLPVAEQNGDVCIKTAYNPKFDSFAIKISPGFFNNYKLGLPSSTGLMVVHSSLTGIVQGLLLDNGYLTDVRTAAAGAVSARHMAREDAASVAVIGTGVQARLQLKAICLVRPIIRAIICGRDQQRTEAVARELSDELNIPVAATTDREQAVAGADIVVTTTPSKEPIIKAEWLQPGQHVIAMGSDQSDKVELEAECVLRADVFAVDRRQQSAAQGELRHAIASGVVADSAQFPELGEIIARGTGGRPAAESITICDLTGMGVQDTAIANLADQRAAHMGIGTSIAS</sequence>
<dbReference type="Proteomes" id="UP000198658">
    <property type="component" value="Unassembled WGS sequence"/>
</dbReference>
<protein>
    <submittedName>
        <fullName evidence="1">Ornithine cyclodeaminase</fullName>
    </submittedName>
</protein>
<name>A0A1H4B467_9GAMM</name>
<dbReference type="EMBL" id="FNQO01000004">
    <property type="protein sequence ID" value="SEA42838.1"/>
    <property type="molecule type" value="Genomic_DNA"/>
</dbReference>
<dbReference type="AlphaFoldDB" id="A0A1H4B467"/>
<keyword evidence="2" id="KW-1185">Reference proteome</keyword>
<organism evidence="1 2">
    <name type="scientific">Microbulbifer marinus</name>
    <dbReference type="NCBI Taxonomy" id="658218"/>
    <lineage>
        <taxon>Bacteria</taxon>
        <taxon>Pseudomonadati</taxon>
        <taxon>Pseudomonadota</taxon>
        <taxon>Gammaproteobacteria</taxon>
        <taxon>Cellvibrionales</taxon>
        <taxon>Microbulbiferaceae</taxon>
        <taxon>Microbulbifer</taxon>
    </lineage>
</organism>
<dbReference type="GO" id="GO:0005737">
    <property type="term" value="C:cytoplasm"/>
    <property type="evidence" value="ECO:0007669"/>
    <property type="project" value="TreeGrafter"/>
</dbReference>
<proteinExistence type="predicted"/>
<dbReference type="Gene3D" id="3.40.50.720">
    <property type="entry name" value="NAD(P)-binding Rossmann-like Domain"/>
    <property type="match status" value="1"/>
</dbReference>
<dbReference type="InterPro" id="IPR036291">
    <property type="entry name" value="NAD(P)-bd_dom_sf"/>
</dbReference>
<dbReference type="InterPro" id="IPR003462">
    <property type="entry name" value="ODC_Mu_crystall"/>
</dbReference>
<dbReference type="OrthoDB" id="9809203at2"/>
<dbReference type="PIRSF" id="PIRSF001439">
    <property type="entry name" value="CryM"/>
    <property type="match status" value="1"/>
</dbReference>
<dbReference type="STRING" id="658218.SAMN05216562_3088"/>
<dbReference type="NCBIfam" id="NF006141">
    <property type="entry name" value="PRK08291.1"/>
    <property type="match status" value="1"/>
</dbReference>
<dbReference type="InterPro" id="IPR014334">
    <property type="entry name" value="Ectoine_EutC"/>
</dbReference>
<evidence type="ECO:0000313" key="1">
    <source>
        <dbReference type="EMBL" id="SEA42838.1"/>
    </source>
</evidence>
<gene>
    <name evidence="1" type="ORF">SAMN05216562_3088</name>
</gene>
<accession>A0A1H4B467</accession>
<dbReference type="NCBIfam" id="TIGR02992">
    <property type="entry name" value="ectoine_eutC"/>
    <property type="match status" value="1"/>
</dbReference>
<evidence type="ECO:0000313" key="2">
    <source>
        <dbReference type="Proteomes" id="UP000198658"/>
    </source>
</evidence>
<dbReference type="RefSeq" id="WP_091390718.1">
    <property type="nucleotide sequence ID" value="NZ_FNQO01000004.1"/>
</dbReference>
<dbReference type="Pfam" id="PF02423">
    <property type="entry name" value="OCD_Mu_crystall"/>
    <property type="match status" value="1"/>
</dbReference>
<dbReference type="SUPFAM" id="SSF51735">
    <property type="entry name" value="NAD(P)-binding Rossmann-fold domains"/>
    <property type="match status" value="1"/>
</dbReference>
<dbReference type="InterPro" id="IPR023401">
    <property type="entry name" value="ODC_N"/>
</dbReference>